<name>A0A6G9AKA2_9BACT</name>
<dbReference type="Gene3D" id="2.40.160.20">
    <property type="match status" value="1"/>
</dbReference>
<dbReference type="EMBL" id="CP050063">
    <property type="protein sequence ID" value="QIP12746.1"/>
    <property type="molecule type" value="Genomic_DNA"/>
</dbReference>
<reference evidence="2 3" key="1">
    <citation type="submission" date="2020-03" db="EMBL/GenBank/DDBJ databases">
        <authorList>
            <person name="Kim M.K."/>
        </authorList>
    </citation>
    <scope>NUCLEOTIDE SEQUENCE [LARGE SCALE GENOMIC DNA]</scope>
    <source>
        <strain evidence="2 3">BT328</strain>
    </source>
</reference>
<proteinExistence type="predicted"/>
<organism evidence="2 3">
    <name type="scientific">Spirosoma aureum</name>
    <dbReference type="NCBI Taxonomy" id="2692134"/>
    <lineage>
        <taxon>Bacteria</taxon>
        <taxon>Pseudomonadati</taxon>
        <taxon>Bacteroidota</taxon>
        <taxon>Cytophagia</taxon>
        <taxon>Cytophagales</taxon>
        <taxon>Cytophagaceae</taxon>
        <taxon>Spirosoma</taxon>
    </lineage>
</organism>
<dbReference type="KEGG" id="spib:G8759_08970"/>
<feature type="chain" id="PRO_5026238926" description="Porin family protein" evidence="1">
    <location>
        <begin position="27"/>
        <end position="203"/>
    </location>
</feature>
<accession>A0A6G9AKA2</accession>
<keyword evidence="3" id="KW-1185">Reference proteome</keyword>
<evidence type="ECO:0000313" key="3">
    <source>
        <dbReference type="Proteomes" id="UP000501802"/>
    </source>
</evidence>
<protein>
    <recommendedName>
        <fullName evidence="4">Porin family protein</fullName>
    </recommendedName>
</protein>
<evidence type="ECO:0000313" key="2">
    <source>
        <dbReference type="EMBL" id="QIP12746.1"/>
    </source>
</evidence>
<feature type="signal peptide" evidence="1">
    <location>
        <begin position="1"/>
        <end position="26"/>
    </location>
</feature>
<dbReference type="Proteomes" id="UP000501802">
    <property type="component" value="Chromosome"/>
</dbReference>
<dbReference type="RefSeq" id="WP_167207149.1">
    <property type="nucleotide sequence ID" value="NZ_CP050063.1"/>
</dbReference>
<dbReference type="SUPFAM" id="SSF56925">
    <property type="entry name" value="OMPA-like"/>
    <property type="match status" value="1"/>
</dbReference>
<dbReference type="InterPro" id="IPR011250">
    <property type="entry name" value="OMP/PagP_B-barrel"/>
</dbReference>
<sequence length="203" mass="21022">MKKLQSTFAILTSVCLFVLITNSALAQFSVGINGSAASSDVEGSETFYGGGLNAKIFPTSNFAIGLGIKAFGESRKFSAAGQTLEYSAGIIPITALVDYYFTDGFLRPYIGAEVGVYAVASSIKFNGQESSKVNSTNGGVAPKIGLLLAIGNLGIFAEGAYNIIFGNKDGNANVGGLNNVNFDKTSKFFTVNVGLQIGIPGGK</sequence>
<evidence type="ECO:0000256" key="1">
    <source>
        <dbReference type="SAM" id="SignalP"/>
    </source>
</evidence>
<keyword evidence="1" id="KW-0732">Signal</keyword>
<gene>
    <name evidence="2" type="ORF">G8759_08970</name>
</gene>
<dbReference type="AlphaFoldDB" id="A0A6G9AKA2"/>
<evidence type="ECO:0008006" key="4">
    <source>
        <dbReference type="Google" id="ProtNLM"/>
    </source>
</evidence>